<sequence length="336" mass="36483">MTSKYIEIHRDPQGPGDKRPTAAQIIDDQEIRNKWSDKTILITGCSSGLGTEIAQALATTGAALYLTVRDLDSGKAALAGLTSAYPGRIHLLQLDLSSLESVRACANSFLAQGVLLHVLICNAGVLNTPEGKTVDGFETQLGVNHLAHFLLFNLLAPKLLESAKSQPTFDSRVIFVSSMAHRFGSVNFDNINLTGEYDPGKAYFQSKTANIWTANEIERRFGAKGLHAWSVHPGGSNTGLHRHMSKERQEQLNKDPNLFKTFKSPDQAAATTVWAACASALEGQGGKYLEDCQIIGKWNTAEGLWAQGHGPHAYDEASEARLWVLSEQMVGLDHSG</sequence>
<comment type="caution">
    <text evidence="1">The sequence shown here is derived from an EMBL/GenBank/DDBJ whole genome shotgun (WGS) entry which is preliminary data.</text>
</comment>
<accession>A0ACC1SG56</accession>
<name>A0ACC1SG56_9HYPO</name>
<dbReference type="Proteomes" id="UP001148629">
    <property type="component" value="Unassembled WGS sequence"/>
</dbReference>
<gene>
    <name evidence="1" type="ORF">NM208_g5706</name>
</gene>
<reference evidence="1" key="1">
    <citation type="submission" date="2022-08" db="EMBL/GenBank/DDBJ databases">
        <title>Genome Sequence of Fusarium decemcellulare.</title>
        <authorList>
            <person name="Buettner E."/>
        </authorList>
    </citation>
    <scope>NUCLEOTIDE SEQUENCE</scope>
    <source>
        <strain evidence="1">Babe19</strain>
    </source>
</reference>
<evidence type="ECO:0000313" key="2">
    <source>
        <dbReference type="Proteomes" id="UP001148629"/>
    </source>
</evidence>
<organism evidence="1 2">
    <name type="scientific">Fusarium decemcellulare</name>
    <dbReference type="NCBI Taxonomy" id="57161"/>
    <lineage>
        <taxon>Eukaryota</taxon>
        <taxon>Fungi</taxon>
        <taxon>Dikarya</taxon>
        <taxon>Ascomycota</taxon>
        <taxon>Pezizomycotina</taxon>
        <taxon>Sordariomycetes</taxon>
        <taxon>Hypocreomycetidae</taxon>
        <taxon>Hypocreales</taxon>
        <taxon>Nectriaceae</taxon>
        <taxon>Fusarium</taxon>
        <taxon>Fusarium decemcellulare species complex</taxon>
    </lineage>
</organism>
<proteinExistence type="predicted"/>
<evidence type="ECO:0000313" key="1">
    <source>
        <dbReference type="EMBL" id="KAJ3538900.1"/>
    </source>
</evidence>
<dbReference type="EMBL" id="JANRMS010000491">
    <property type="protein sequence ID" value="KAJ3538900.1"/>
    <property type="molecule type" value="Genomic_DNA"/>
</dbReference>
<protein>
    <submittedName>
        <fullName evidence="1">Uncharacterized protein</fullName>
    </submittedName>
</protein>
<keyword evidence="2" id="KW-1185">Reference proteome</keyword>